<dbReference type="PANTHER" id="PTHR30126">
    <property type="entry name" value="HTH-TYPE TRANSCRIPTIONAL REGULATOR"/>
    <property type="match status" value="1"/>
</dbReference>
<protein>
    <recommendedName>
        <fullName evidence="5">HTH lysR-type domain-containing protein</fullName>
    </recommendedName>
</protein>
<name>A0A126V2I3_9RHOB</name>
<keyword evidence="2" id="KW-0805">Transcription regulation</keyword>
<dbReference type="RefSeq" id="WP_052274536.1">
    <property type="nucleotide sequence ID" value="NZ_CP014327.1"/>
</dbReference>
<keyword evidence="7" id="KW-1185">Reference proteome</keyword>
<dbReference type="PROSITE" id="PS50931">
    <property type="entry name" value="HTH_LYSR"/>
    <property type="match status" value="1"/>
</dbReference>
<evidence type="ECO:0000259" key="5">
    <source>
        <dbReference type="PROSITE" id="PS50931"/>
    </source>
</evidence>
<gene>
    <name evidence="6" type="ORF">RC74_14700</name>
</gene>
<keyword evidence="3" id="KW-0238">DNA-binding</keyword>
<dbReference type="InterPro" id="IPR000847">
    <property type="entry name" value="LysR_HTH_N"/>
</dbReference>
<dbReference type="InterPro" id="IPR005119">
    <property type="entry name" value="LysR_subst-bd"/>
</dbReference>
<dbReference type="AlphaFoldDB" id="A0A126V2I3"/>
<comment type="similarity">
    <text evidence="1">Belongs to the LysR transcriptional regulatory family.</text>
</comment>
<dbReference type="STRING" id="1579316.RC74_14700"/>
<evidence type="ECO:0000256" key="4">
    <source>
        <dbReference type="ARBA" id="ARBA00023163"/>
    </source>
</evidence>
<evidence type="ECO:0000313" key="6">
    <source>
        <dbReference type="EMBL" id="AML52357.1"/>
    </source>
</evidence>
<dbReference type="Pfam" id="PF03466">
    <property type="entry name" value="LysR_substrate"/>
    <property type="match status" value="1"/>
</dbReference>
<evidence type="ECO:0000256" key="1">
    <source>
        <dbReference type="ARBA" id="ARBA00009437"/>
    </source>
</evidence>
<dbReference type="EMBL" id="CP014327">
    <property type="protein sequence ID" value="AML52357.1"/>
    <property type="molecule type" value="Genomic_DNA"/>
</dbReference>
<accession>A0A126V2I3</accession>
<dbReference type="CDD" id="cd05466">
    <property type="entry name" value="PBP2_LTTR_substrate"/>
    <property type="match status" value="1"/>
</dbReference>
<feature type="domain" description="HTH lysR-type" evidence="5">
    <location>
        <begin position="1"/>
        <end position="58"/>
    </location>
</feature>
<dbReference type="PRINTS" id="PR00039">
    <property type="entry name" value="HTHLYSR"/>
</dbReference>
<evidence type="ECO:0000256" key="2">
    <source>
        <dbReference type="ARBA" id="ARBA00023015"/>
    </source>
</evidence>
<dbReference type="OrthoDB" id="9815174at2"/>
<dbReference type="GO" id="GO:0003700">
    <property type="term" value="F:DNA-binding transcription factor activity"/>
    <property type="evidence" value="ECO:0007669"/>
    <property type="project" value="InterPro"/>
</dbReference>
<dbReference type="InterPro" id="IPR036388">
    <property type="entry name" value="WH-like_DNA-bd_sf"/>
</dbReference>
<dbReference type="Proteomes" id="UP000070371">
    <property type="component" value="Chromosome"/>
</dbReference>
<dbReference type="Pfam" id="PF00126">
    <property type="entry name" value="HTH_1"/>
    <property type="match status" value="1"/>
</dbReference>
<evidence type="ECO:0000313" key="7">
    <source>
        <dbReference type="Proteomes" id="UP000070371"/>
    </source>
</evidence>
<dbReference type="GO" id="GO:0000976">
    <property type="term" value="F:transcription cis-regulatory region binding"/>
    <property type="evidence" value="ECO:0007669"/>
    <property type="project" value="TreeGrafter"/>
</dbReference>
<dbReference type="PANTHER" id="PTHR30126:SF21">
    <property type="entry name" value="TRANSCRIPTIONAL REGULATOR-RELATED"/>
    <property type="match status" value="1"/>
</dbReference>
<sequence length="292" mass="32205">MDVELARTFLAVVETGSFFNAAGKVNVTQSTVSMRILSLEQQLGQPVFERSKSGATMTAAGRNFQRHATTLVRTWTQAKLDAALPATLESVLEIGAPPSLWDGFLIDAIPTLQAKIPNMAIKASLATSDILGPKLNDGSLDLAVMYRPQNTSGLAVEQLFEDEFVLVSSDSDTSTDPFGENYVLIDWGFEFRTHHLLNFPQFTTPSLQLGIGTLGLQYLRTVPASGYFPRRSIEPEIQAGWLHLIEDAPRFAYAAYAVFSESQSDGMAGKTARILRKYARENLNIRRQKEGR</sequence>
<dbReference type="KEGG" id="hat:RC74_14700"/>
<dbReference type="Gene3D" id="3.40.190.10">
    <property type="entry name" value="Periplasmic binding protein-like II"/>
    <property type="match status" value="1"/>
</dbReference>
<proteinExistence type="inferred from homology"/>
<dbReference type="Gene3D" id="1.10.10.10">
    <property type="entry name" value="Winged helix-like DNA-binding domain superfamily/Winged helix DNA-binding domain"/>
    <property type="match status" value="1"/>
</dbReference>
<dbReference type="InterPro" id="IPR036390">
    <property type="entry name" value="WH_DNA-bd_sf"/>
</dbReference>
<dbReference type="SUPFAM" id="SSF53850">
    <property type="entry name" value="Periplasmic binding protein-like II"/>
    <property type="match status" value="1"/>
</dbReference>
<dbReference type="SUPFAM" id="SSF46785">
    <property type="entry name" value="Winged helix' DNA-binding domain"/>
    <property type="match status" value="1"/>
</dbReference>
<reference evidence="6 7" key="1">
    <citation type="submission" date="2016-02" db="EMBL/GenBank/DDBJ databases">
        <title>Complete genome sequence of Halocynthiibacter arcticus PAMC 20958t from arctic marine sediment.</title>
        <authorList>
            <person name="Lee Y.M."/>
            <person name="Baek K."/>
            <person name="Lee H.K."/>
            <person name="Shin S.C."/>
        </authorList>
    </citation>
    <scope>NUCLEOTIDE SEQUENCE [LARGE SCALE GENOMIC DNA]</scope>
    <source>
        <strain evidence="6">PAMC 20958</strain>
    </source>
</reference>
<keyword evidence="4" id="KW-0804">Transcription</keyword>
<evidence type="ECO:0000256" key="3">
    <source>
        <dbReference type="ARBA" id="ARBA00023125"/>
    </source>
</evidence>
<organism evidence="6 7">
    <name type="scientific">Falsihalocynthiibacter arcticus</name>
    <dbReference type="NCBI Taxonomy" id="1579316"/>
    <lineage>
        <taxon>Bacteria</taxon>
        <taxon>Pseudomonadati</taxon>
        <taxon>Pseudomonadota</taxon>
        <taxon>Alphaproteobacteria</taxon>
        <taxon>Rhodobacterales</taxon>
        <taxon>Roseobacteraceae</taxon>
        <taxon>Falsihalocynthiibacter</taxon>
    </lineage>
</organism>